<evidence type="ECO:0000313" key="2">
    <source>
        <dbReference type="EMBL" id="GAF26832.1"/>
    </source>
</evidence>
<dbReference type="AlphaFoldDB" id="A0A0S6UHE9"/>
<evidence type="ECO:0000256" key="1">
    <source>
        <dbReference type="SAM" id="Coils"/>
    </source>
</evidence>
<dbReference type="GeneID" id="45617116"/>
<dbReference type="RefSeq" id="WP_051498672.1">
    <property type="nucleotide sequence ID" value="NZ_DF238840.1"/>
</dbReference>
<feature type="coiled-coil region" evidence="1">
    <location>
        <begin position="9"/>
        <end position="68"/>
    </location>
</feature>
<proteinExistence type="predicted"/>
<reference evidence="2" key="1">
    <citation type="journal article" date="2014" name="Gene">
        <title>Genome-guided analysis of transformation efficiency and carbon dioxide assimilation by Moorella thermoacetica Y72.</title>
        <authorList>
            <person name="Tsukahara K."/>
            <person name="Kita A."/>
            <person name="Nakashimada Y."/>
            <person name="Hoshino T."/>
            <person name="Murakami K."/>
        </authorList>
    </citation>
    <scope>NUCLEOTIDE SEQUENCE [LARGE SCALE GENOMIC DNA]</scope>
    <source>
        <strain evidence="2">Y72</strain>
    </source>
</reference>
<dbReference type="Proteomes" id="UP000063718">
    <property type="component" value="Unassembled WGS sequence"/>
</dbReference>
<protein>
    <submittedName>
        <fullName evidence="2">Transcriptional regulator</fullName>
    </submittedName>
</protein>
<organism evidence="2">
    <name type="scientific">Moorella thermoacetica Y72</name>
    <dbReference type="NCBI Taxonomy" id="1325331"/>
    <lineage>
        <taxon>Bacteria</taxon>
        <taxon>Bacillati</taxon>
        <taxon>Bacillota</taxon>
        <taxon>Clostridia</taxon>
        <taxon>Neomoorellales</taxon>
        <taxon>Neomoorellaceae</taxon>
        <taxon>Neomoorella</taxon>
    </lineage>
</organism>
<keyword evidence="1" id="KW-0175">Coiled coil</keyword>
<accession>A0A0S6UHE9</accession>
<name>A0A0S6UHE9_NEOTH</name>
<dbReference type="EMBL" id="DF238840">
    <property type="protein sequence ID" value="GAF26832.1"/>
    <property type="molecule type" value="Genomic_DNA"/>
</dbReference>
<gene>
    <name evidence="2" type="ORF">MTY_2172</name>
</gene>
<sequence>MGPLAGDSQVALYQRIQELENRVEQLRISRRVLMRLVEKSENEKWELVNRLRQEKEQLRARNRRYARVIWQKNRELVFLNCKLRGDIVS</sequence>